<dbReference type="OrthoDB" id="151490at2759"/>
<dbReference type="InterPro" id="IPR016059">
    <property type="entry name" value="DNA_ligase_ATP-dep_CS"/>
</dbReference>
<dbReference type="InterPro" id="IPR036420">
    <property type="entry name" value="BRCT_dom_sf"/>
</dbReference>
<feature type="domain" description="BRCT" evidence="21">
    <location>
        <begin position="668"/>
        <end position="767"/>
    </location>
</feature>
<feature type="domain" description="ATP-dependent DNA ligase family profile" evidence="20">
    <location>
        <begin position="385"/>
        <end position="513"/>
    </location>
</feature>
<evidence type="ECO:0000256" key="13">
    <source>
        <dbReference type="ARBA" id="ARBA00023172"/>
    </source>
</evidence>
<evidence type="ECO:0000256" key="8">
    <source>
        <dbReference type="ARBA" id="ARBA00022737"/>
    </source>
</evidence>
<protein>
    <recommendedName>
        <fullName evidence="5">DNA ligase 4</fullName>
        <ecNumber evidence="4">6.5.1.1</ecNumber>
    </recommendedName>
    <alternativeName>
        <fullName evidence="17">DNA ligase IV</fullName>
    </alternativeName>
    <alternativeName>
        <fullName evidence="16">Polydeoxyribonucleotide synthase [ATP] 4</fullName>
    </alternativeName>
</protein>
<dbReference type="GO" id="GO:0032807">
    <property type="term" value="C:DNA ligase IV complex"/>
    <property type="evidence" value="ECO:0007669"/>
    <property type="project" value="TreeGrafter"/>
</dbReference>
<dbReference type="EMBL" id="CAKXYY010000005">
    <property type="protein sequence ID" value="CAH2352145.1"/>
    <property type="molecule type" value="Genomic_DNA"/>
</dbReference>
<evidence type="ECO:0000256" key="10">
    <source>
        <dbReference type="ARBA" id="ARBA00022763"/>
    </source>
</evidence>
<evidence type="ECO:0000256" key="15">
    <source>
        <dbReference type="ARBA" id="ARBA00023242"/>
    </source>
</evidence>
<gene>
    <name evidence="22" type="ORF">CLIB1423_05S06656</name>
</gene>
<dbReference type="PANTHER" id="PTHR45997">
    <property type="entry name" value="DNA LIGASE 4"/>
    <property type="match status" value="1"/>
</dbReference>
<keyword evidence="11" id="KW-0067">ATP-binding</keyword>
<keyword evidence="15" id="KW-0539">Nucleus</keyword>
<evidence type="ECO:0000256" key="19">
    <source>
        <dbReference type="RuleBase" id="RU004196"/>
    </source>
</evidence>
<dbReference type="InterPro" id="IPR012310">
    <property type="entry name" value="DNA_ligase_ATP-dep_cent"/>
</dbReference>
<dbReference type="GO" id="GO:0003677">
    <property type="term" value="F:DNA binding"/>
    <property type="evidence" value="ECO:0007669"/>
    <property type="project" value="InterPro"/>
</dbReference>
<dbReference type="AlphaFoldDB" id="A0A9P0VXQ5"/>
<dbReference type="InterPro" id="IPR044125">
    <property type="entry name" value="Adenylation_DNA_ligase_IV"/>
</dbReference>
<dbReference type="InterPro" id="IPR012340">
    <property type="entry name" value="NA-bd_OB-fold"/>
</dbReference>
<keyword evidence="9" id="KW-0547">Nucleotide-binding</keyword>
<dbReference type="InterPro" id="IPR000977">
    <property type="entry name" value="DNA_ligase_ATP-dep"/>
</dbReference>
<evidence type="ECO:0000256" key="7">
    <source>
        <dbReference type="ARBA" id="ARBA00022723"/>
    </source>
</evidence>
<dbReference type="Gene3D" id="3.30.470.30">
    <property type="entry name" value="DNA ligase/mRNA capping enzyme"/>
    <property type="match status" value="1"/>
</dbReference>
<evidence type="ECO:0000256" key="12">
    <source>
        <dbReference type="ARBA" id="ARBA00022842"/>
    </source>
</evidence>
<dbReference type="InterPro" id="IPR029710">
    <property type="entry name" value="LIG4"/>
</dbReference>
<dbReference type="Gene3D" id="1.10.3260.10">
    <property type="entry name" value="DNA ligase, ATP-dependent, N-terminal domain"/>
    <property type="match status" value="1"/>
</dbReference>
<keyword evidence="14" id="KW-0234">DNA repair</keyword>
<dbReference type="NCBIfam" id="TIGR00574">
    <property type="entry name" value="dnl1"/>
    <property type="match status" value="1"/>
</dbReference>
<evidence type="ECO:0000256" key="18">
    <source>
        <dbReference type="ARBA" id="ARBA00034003"/>
    </source>
</evidence>
<keyword evidence="8" id="KW-0677">Repeat</keyword>
<keyword evidence="12" id="KW-0460">Magnesium</keyword>
<evidence type="ECO:0000256" key="11">
    <source>
        <dbReference type="ARBA" id="ARBA00022840"/>
    </source>
</evidence>
<evidence type="ECO:0000259" key="21">
    <source>
        <dbReference type="PROSITE" id="PS50172"/>
    </source>
</evidence>
<keyword evidence="23" id="KW-1185">Reference proteome</keyword>
<dbReference type="PROSITE" id="PS00333">
    <property type="entry name" value="DNA_LIGASE_A2"/>
    <property type="match status" value="1"/>
</dbReference>
<comment type="subcellular location">
    <subcellularLocation>
        <location evidence="2">Nucleus</location>
    </subcellularLocation>
</comment>
<dbReference type="SUPFAM" id="SSF56091">
    <property type="entry name" value="DNA ligase/mRNA capping enzyme, catalytic domain"/>
    <property type="match status" value="1"/>
</dbReference>
<reference evidence="22" key="1">
    <citation type="submission" date="2022-03" db="EMBL/GenBank/DDBJ databases">
        <authorList>
            <person name="Legras J.-L."/>
            <person name="Devillers H."/>
            <person name="Grondin C."/>
        </authorList>
    </citation>
    <scope>NUCLEOTIDE SEQUENCE</scope>
    <source>
        <strain evidence="22">CLIB 1423</strain>
    </source>
</reference>
<evidence type="ECO:0000256" key="5">
    <source>
        <dbReference type="ARBA" id="ARBA00022073"/>
    </source>
</evidence>
<dbReference type="Pfam" id="PF04675">
    <property type="entry name" value="DNA_ligase_A_N"/>
    <property type="match status" value="1"/>
</dbReference>
<keyword evidence="6 22" id="KW-0436">Ligase</keyword>
<comment type="cofactor">
    <cofactor evidence="1">
        <name>Mg(2+)</name>
        <dbReference type="ChEBI" id="CHEBI:18420"/>
    </cofactor>
</comment>
<dbReference type="SUPFAM" id="SSF50249">
    <property type="entry name" value="Nucleic acid-binding proteins"/>
    <property type="match status" value="1"/>
</dbReference>
<comment type="similarity">
    <text evidence="3 19">Belongs to the ATP-dependent DNA ligase family.</text>
</comment>
<dbReference type="SMART" id="SM00292">
    <property type="entry name" value="BRCT"/>
    <property type="match status" value="2"/>
</dbReference>
<dbReference type="GO" id="GO:0046872">
    <property type="term" value="F:metal ion binding"/>
    <property type="evidence" value="ECO:0007669"/>
    <property type="project" value="UniProtKB-KW"/>
</dbReference>
<evidence type="ECO:0000313" key="23">
    <source>
        <dbReference type="Proteomes" id="UP000837801"/>
    </source>
</evidence>
<dbReference type="Gene3D" id="3.40.50.10190">
    <property type="entry name" value="BRCT domain"/>
    <property type="match status" value="2"/>
</dbReference>
<dbReference type="CDD" id="cd07903">
    <property type="entry name" value="Adenylation_DNA_ligase_IV"/>
    <property type="match status" value="1"/>
</dbReference>
<dbReference type="GO" id="GO:0006297">
    <property type="term" value="P:nucleotide-excision repair, DNA gap filling"/>
    <property type="evidence" value="ECO:0007669"/>
    <property type="project" value="TreeGrafter"/>
</dbReference>
<dbReference type="EC" id="6.5.1.1" evidence="4"/>
<evidence type="ECO:0000256" key="14">
    <source>
        <dbReference type="ARBA" id="ARBA00023204"/>
    </source>
</evidence>
<dbReference type="InterPro" id="IPR036599">
    <property type="entry name" value="DNA_ligase_N_sf"/>
</dbReference>
<dbReference type="GO" id="GO:0071897">
    <property type="term" value="P:DNA biosynthetic process"/>
    <property type="evidence" value="ECO:0007669"/>
    <property type="project" value="InterPro"/>
</dbReference>
<dbReference type="GO" id="GO:0003910">
    <property type="term" value="F:DNA ligase (ATP) activity"/>
    <property type="evidence" value="ECO:0007669"/>
    <property type="project" value="UniProtKB-EC"/>
</dbReference>
<evidence type="ECO:0000256" key="9">
    <source>
        <dbReference type="ARBA" id="ARBA00022741"/>
    </source>
</evidence>
<keyword evidence="7" id="KW-0479">Metal-binding</keyword>
<dbReference type="GO" id="GO:0006303">
    <property type="term" value="P:double-strand break repair via nonhomologous end joining"/>
    <property type="evidence" value="ECO:0007669"/>
    <property type="project" value="TreeGrafter"/>
</dbReference>
<evidence type="ECO:0000313" key="22">
    <source>
        <dbReference type="EMBL" id="CAH2352145.1"/>
    </source>
</evidence>
<evidence type="ECO:0000256" key="16">
    <source>
        <dbReference type="ARBA" id="ARBA00030676"/>
    </source>
</evidence>
<accession>A0A9P0VXQ5</accession>
<dbReference type="Proteomes" id="UP000837801">
    <property type="component" value="Unassembled WGS sequence"/>
</dbReference>
<dbReference type="PROSITE" id="PS50172">
    <property type="entry name" value="BRCT"/>
    <property type="match status" value="2"/>
</dbReference>
<evidence type="ECO:0000256" key="6">
    <source>
        <dbReference type="ARBA" id="ARBA00022598"/>
    </source>
</evidence>
<dbReference type="InterPro" id="IPR001357">
    <property type="entry name" value="BRCT_dom"/>
</dbReference>
<evidence type="ECO:0000256" key="3">
    <source>
        <dbReference type="ARBA" id="ARBA00007572"/>
    </source>
</evidence>
<comment type="caution">
    <text evidence="22">The sequence shown here is derived from an EMBL/GenBank/DDBJ whole genome shotgun (WGS) entry which is preliminary data.</text>
</comment>
<organism evidence="22 23">
    <name type="scientific">[Candida] railenensis</name>
    <dbReference type="NCBI Taxonomy" id="45579"/>
    <lineage>
        <taxon>Eukaryota</taxon>
        <taxon>Fungi</taxon>
        <taxon>Dikarya</taxon>
        <taxon>Ascomycota</taxon>
        <taxon>Saccharomycotina</taxon>
        <taxon>Pichiomycetes</taxon>
        <taxon>Debaryomycetaceae</taxon>
        <taxon>Kurtzmaniella</taxon>
    </lineage>
</organism>
<dbReference type="GO" id="GO:0006310">
    <property type="term" value="P:DNA recombination"/>
    <property type="evidence" value="ECO:0007669"/>
    <property type="project" value="UniProtKB-KW"/>
</dbReference>
<proteinExistence type="inferred from homology"/>
<evidence type="ECO:0000256" key="4">
    <source>
        <dbReference type="ARBA" id="ARBA00012727"/>
    </source>
</evidence>
<dbReference type="Pfam" id="PF01068">
    <property type="entry name" value="DNA_ligase_A_M"/>
    <property type="match status" value="1"/>
</dbReference>
<keyword evidence="10" id="KW-0227">DNA damage</keyword>
<keyword evidence="13" id="KW-0233">DNA recombination</keyword>
<dbReference type="PANTHER" id="PTHR45997:SF1">
    <property type="entry name" value="DNA LIGASE 4"/>
    <property type="match status" value="1"/>
</dbReference>
<dbReference type="CDD" id="cd07968">
    <property type="entry name" value="OBF_DNA_ligase_IV"/>
    <property type="match status" value="1"/>
</dbReference>
<evidence type="ECO:0000256" key="17">
    <source>
        <dbReference type="ARBA" id="ARBA00031942"/>
    </source>
</evidence>
<evidence type="ECO:0000259" key="20">
    <source>
        <dbReference type="PROSITE" id="PS50160"/>
    </source>
</evidence>
<evidence type="ECO:0000256" key="2">
    <source>
        <dbReference type="ARBA" id="ARBA00004123"/>
    </source>
</evidence>
<comment type="catalytic activity">
    <reaction evidence="18">
        <text>ATP + (deoxyribonucleotide)n-3'-hydroxyl + 5'-phospho-(deoxyribonucleotide)m = (deoxyribonucleotide)n+m + AMP + diphosphate.</text>
        <dbReference type="EC" id="6.5.1.1"/>
    </reaction>
</comment>
<dbReference type="Gene3D" id="2.40.50.140">
    <property type="entry name" value="Nucleic acid-binding proteins"/>
    <property type="match status" value="1"/>
</dbReference>
<sequence length="950" mass="110019">MSLEDLKEPPNFNPKPHFSFLVTELFTKLDLVNKDNLRNFTSITAKKQFIIDEFIKNWKHYVGLNIYPAARLIFPARDGRLYFIRDVGLSRLITKMYKIPKNSIDFRRVNDWKRNYHDYKKLNTDKKRLRTLSYILAQQISERRDVQPKGDEVTIQEVNDVLDKLASDEVESGSQQIELLEPFMRKLNTEELRWFLQIILKDATISPMESYFYRSWHPDAPQFSNVVNNLRAVFWRLTDITERLSESDLRVHLMYPFLPQLAAKPKLSYEEIASRMGNNFYIEEKIDGDRMIMHMKRNSEDKNDMHFKYYTRRCRDYSLLYGEDLKNGAMSKYLRYAFHEGVSSCVLDGEMVAWDYRRNVILPFGTLKASAVQEAVRHFTTEDAFSDQSAWPLFIIYDILYLNGVHLVGTKLIERRNALKRIIIEIPHRFELLETPIAHTAQDIEDAMKKTVLERSEGVMLKNVNSKYKIAQRDNSWVKVKPEYLEQFGENLDLVVIGVIKGVKNAYMCALKDTSDGDIYKSFCTVGNGFSNSEYDEIRRITEGKWHDYKTEPPPPDKVLFGSRKPDQWIYPEDSLVIEIKARSIDSELLGTYAVGNTLHNLYCRRLRLDKSYEECVTLQEYKEMKELNSMDAAKAQEVIKGNKQLGVKPSKENRLLGDAIAIKNVKVVSTLFKGLKFIILSGKVDSKTGDRISDTDIIKVVKKHGGIICTNVEPQSVVDRKIICVSEVLTVKSKQMLKIGIDLISPEWIFQCIRYNSILPIEPSLIFRSSSDKLVETSKRRLDEYGDSYILHVDEPIQKYAKRLHIVKEEGGAANRQGLVTLQTNASADFKSAGVDDSPIAYLFKDVKFYIVSLQSTPSWQTEGLERKIKRYFGEVTLALEDASFVVFTAFDKYDFAADQEGRRKAKEISSRISNEWSRSKKIPYIVDESFVDESIRNKVLVDPQDYKV</sequence>
<dbReference type="PROSITE" id="PS50160">
    <property type="entry name" value="DNA_LIGASE_A3"/>
    <property type="match status" value="1"/>
</dbReference>
<dbReference type="InterPro" id="IPR012308">
    <property type="entry name" value="DNA_ligase_ATP-dep_N"/>
</dbReference>
<evidence type="ECO:0000256" key="1">
    <source>
        <dbReference type="ARBA" id="ARBA00001946"/>
    </source>
</evidence>
<feature type="domain" description="BRCT" evidence="21">
    <location>
        <begin position="840"/>
        <end position="950"/>
    </location>
</feature>
<dbReference type="SUPFAM" id="SSF52113">
    <property type="entry name" value="BRCT domain"/>
    <property type="match status" value="1"/>
</dbReference>
<dbReference type="Pfam" id="PF16589">
    <property type="entry name" value="BRCT_2"/>
    <property type="match status" value="1"/>
</dbReference>
<dbReference type="GO" id="GO:0005524">
    <property type="term" value="F:ATP binding"/>
    <property type="evidence" value="ECO:0007669"/>
    <property type="project" value="UniProtKB-KW"/>
</dbReference>
<name>A0A9P0VXQ5_9ASCO</name>